<keyword evidence="2" id="KW-1185">Reference proteome</keyword>
<name>A0A2I0AU65_9ASPA</name>
<evidence type="ECO:0000313" key="1">
    <source>
        <dbReference type="EMBL" id="PKA59099.1"/>
    </source>
</evidence>
<organism evidence="1 2">
    <name type="scientific">Apostasia shenzhenica</name>
    <dbReference type="NCBI Taxonomy" id="1088818"/>
    <lineage>
        <taxon>Eukaryota</taxon>
        <taxon>Viridiplantae</taxon>
        <taxon>Streptophyta</taxon>
        <taxon>Embryophyta</taxon>
        <taxon>Tracheophyta</taxon>
        <taxon>Spermatophyta</taxon>
        <taxon>Magnoliopsida</taxon>
        <taxon>Liliopsida</taxon>
        <taxon>Asparagales</taxon>
        <taxon>Orchidaceae</taxon>
        <taxon>Apostasioideae</taxon>
        <taxon>Apostasia</taxon>
    </lineage>
</organism>
<evidence type="ECO:0000313" key="2">
    <source>
        <dbReference type="Proteomes" id="UP000236161"/>
    </source>
</evidence>
<dbReference type="OrthoDB" id="695501at2759"/>
<reference evidence="1 2" key="1">
    <citation type="journal article" date="2017" name="Nature">
        <title>The Apostasia genome and the evolution of orchids.</title>
        <authorList>
            <person name="Zhang G.Q."/>
            <person name="Liu K.W."/>
            <person name="Li Z."/>
            <person name="Lohaus R."/>
            <person name="Hsiao Y.Y."/>
            <person name="Niu S.C."/>
            <person name="Wang J.Y."/>
            <person name="Lin Y.C."/>
            <person name="Xu Q."/>
            <person name="Chen L.J."/>
            <person name="Yoshida K."/>
            <person name="Fujiwara S."/>
            <person name="Wang Z.W."/>
            <person name="Zhang Y.Q."/>
            <person name="Mitsuda N."/>
            <person name="Wang M."/>
            <person name="Liu G.H."/>
            <person name="Pecoraro L."/>
            <person name="Huang H.X."/>
            <person name="Xiao X.J."/>
            <person name="Lin M."/>
            <person name="Wu X.Y."/>
            <person name="Wu W.L."/>
            <person name="Chen Y.Y."/>
            <person name="Chang S.B."/>
            <person name="Sakamoto S."/>
            <person name="Ohme-Takagi M."/>
            <person name="Yagi M."/>
            <person name="Zeng S.J."/>
            <person name="Shen C.Y."/>
            <person name="Yeh C.M."/>
            <person name="Luo Y.B."/>
            <person name="Tsai W.C."/>
            <person name="Van de Peer Y."/>
            <person name="Liu Z.J."/>
        </authorList>
    </citation>
    <scope>NUCLEOTIDE SEQUENCE [LARGE SCALE GENOMIC DNA]</scope>
    <source>
        <strain evidence="2">cv. Shenzhen</strain>
        <tissue evidence="1">Stem</tissue>
    </source>
</reference>
<sequence length="70" mass="7817">MIKHEITTYCLDFLNGSNRLEDVNQTNIVLIPKSKGANHMTSFRPMSLCKVLYKIIAKVLASQPPQASPT</sequence>
<proteinExistence type="predicted"/>
<protein>
    <recommendedName>
        <fullName evidence="3">Reverse transcriptase domain-containing protein</fullName>
    </recommendedName>
</protein>
<dbReference type="EMBL" id="KZ451950">
    <property type="protein sequence ID" value="PKA59099.1"/>
    <property type="molecule type" value="Genomic_DNA"/>
</dbReference>
<evidence type="ECO:0008006" key="3">
    <source>
        <dbReference type="Google" id="ProtNLM"/>
    </source>
</evidence>
<gene>
    <name evidence="1" type="ORF">AXF42_Ash001192</name>
</gene>
<dbReference type="AlphaFoldDB" id="A0A2I0AU65"/>
<dbReference type="Proteomes" id="UP000236161">
    <property type="component" value="Unassembled WGS sequence"/>
</dbReference>
<accession>A0A2I0AU65</accession>